<feature type="domain" description="F-box" evidence="2">
    <location>
        <begin position="54"/>
        <end position="108"/>
    </location>
</feature>
<dbReference type="Proteomes" id="UP000636479">
    <property type="component" value="Unassembled WGS sequence"/>
</dbReference>
<dbReference type="SUPFAM" id="SSF81383">
    <property type="entry name" value="F-box domain"/>
    <property type="match status" value="1"/>
</dbReference>
<dbReference type="OrthoDB" id="3139566at2759"/>
<keyword evidence="1" id="KW-0175">Coiled coil</keyword>
<comment type="caution">
    <text evidence="3">The sequence shown here is derived from an EMBL/GenBank/DDBJ whole genome shotgun (WGS) entry which is preliminary data.</text>
</comment>
<evidence type="ECO:0000313" key="3">
    <source>
        <dbReference type="EMBL" id="KAF7315665.1"/>
    </source>
</evidence>
<evidence type="ECO:0000259" key="2">
    <source>
        <dbReference type="PROSITE" id="PS50181"/>
    </source>
</evidence>
<dbReference type="InterPro" id="IPR001810">
    <property type="entry name" value="F-box_dom"/>
</dbReference>
<dbReference type="GeneID" id="59340294"/>
<dbReference type="EMBL" id="JACAZF010000001">
    <property type="protein sequence ID" value="KAF7315665.1"/>
    <property type="molecule type" value="Genomic_DNA"/>
</dbReference>
<sequence length="381" mass="43329">MPEFPDPDHTSAADRAECRLIIKHFEEQILELEAEHQQLQQLEAGVRRRLDMYSYPFNSLPPEIIEEIFLQLASDYPFCPNFNPTTLLLVCRHWRDIVLVLPRLWRAIDASRLSDEAVLSIWFQRSRDLPISVEFGATVPADFIRPSVVHMNRLEHIRARYDSTVIMSLLSGSLPQLRYLELFDHTLGLGGLALTAANAPLLRAVTMWYPFSGIPESLLPWAQLTALTLVLQPFDICTSILQRTPQLLYCHLVLSGGSVPDNHPTLTVPALQSLTISRFSANDTEGDLVTDYIWFLRLPALKKLRVCELAIRPSPFNAIKDFLTRSGCTPEICITGGQTQTSLTFGTDCPVWYDDDPDEFMDELEQKLSRKNMVHYAYKSP</sequence>
<evidence type="ECO:0000313" key="4">
    <source>
        <dbReference type="Proteomes" id="UP000636479"/>
    </source>
</evidence>
<protein>
    <recommendedName>
        <fullName evidence="2">F-box domain-containing protein</fullName>
    </recommendedName>
</protein>
<reference evidence="3" key="1">
    <citation type="submission" date="2020-05" db="EMBL/GenBank/DDBJ databases">
        <title>Mycena genomes resolve the evolution of fungal bioluminescence.</title>
        <authorList>
            <person name="Tsai I.J."/>
        </authorList>
    </citation>
    <scope>NUCLEOTIDE SEQUENCE</scope>
    <source>
        <strain evidence="3">171206Taipei</strain>
    </source>
</reference>
<dbReference type="RefSeq" id="XP_037225688.1">
    <property type="nucleotide sequence ID" value="XM_037357778.1"/>
</dbReference>
<accession>A0A8H6TBE0</accession>
<dbReference type="AlphaFoldDB" id="A0A8H6TBE0"/>
<evidence type="ECO:0000256" key="1">
    <source>
        <dbReference type="SAM" id="Coils"/>
    </source>
</evidence>
<dbReference type="Gene3D" id="1.20.1280.50">
    <property type="match status" value="1"/>
</dbReference>
<organism evidence="3 4">
    <name type="scientific">Mycena indigotica</name>
    <dbReference type="NCBI Taxonomy" id="2126181"/>
    <lineage>
        <taxon>Eukaryota</taxon>
        <taxon>Fungi</taxon>
        <taxon>Dikarya</taxon>
        <taxon>Basidiomycota</taxon>
        <taxon>Agaricomycotina</taxon>
        <taxon>Agaricomycetes</taxon>
        <taxon>Agaricomycetidae</taxon>
        <taxon>Agaricales</taxon>
        <taxon>Marasmiineae</taxon>
        <taxon>Mycenaceae</taxon>
        <taxon>Mycena</taxon>
    </lineage>
</organism>
<proteinExistence type="predicted"/>
<dbReference type="PROSITE" id="PS50181">
    <property type="entry name" value="FBOX"/>
    <property type="match status" value="1"/>
</dbReference>
<gene>
    <name evidence="3" type="ORF">MIND_00082100</name>
</gene>
<feature type="coiled-coil region" evidence="1">
    <location>
        <begin position="15"/>
        <end position="49"/>
    </location>
</feature>
<dbReference type="InterPro" id="IPR036047">
    <property type="entry name" value="F-box-like_dom_sf"/>
</dbReference>
<keyword evidence="4" id="KW-1185">Reference proteome</keyword>
<name>A0A8H6TBE0_9AGAR</name>